<evidence type="ECO:0000256" key="2">
    <source>
        <dbReference type="SAM" id="SignalP"/>
    </source>
</evidence>
<feature type="domain" description="Glycosyl hydrolase family 92 N-terminal" evidence="4">
    <location>
        <begin position="32"/>
        <end position="299"/>
    </location>
</feature>
<dbReference type="Proteomes" id="UP001163846">
    <property type="component" value="Unassembled WGS sequence"/>
</dbReference>
<dbReference type="GO" id="GO:0005829">
    <property type="term" value="C:cytosol"/>
    <property type="evidence" value="ECO:0007669"/>
    <property type="project" value="TreeGrafter"/>
</dbReference>
<feature type="region of interest" description="Disordered" evidence="1">
    <location>
        <begin position="902"/>
        <end position="921"/>
    </location>
</feature>
<dbReference type="Gene3D" id="2.70.98.10">
    <property type="match status" value="1"/>
</dbReference>
<dbReference type="Gene3D" id="1.20.1610.10">
    <property type="entry name" value="alpha-1,2-mannosidases domains"/>
    <property type="match status" value="1"/>
</dbReference>
<organism evidence="5 6">
    <name type="scientific">Lentinula raphanica</name>
    <dbReference type="NCBI Taxonomy" id="153919"/>
    <lineage>
        <taxon>Eukaryota</taxon>
        <taxon>Fungi</taxon>
        <taxon>Dikarya</taxon>
        <taxon>Basidiomycota</taxon>
        <taxon>Agaricomycotina</taxon>
        <taxon>Agaricomycetes</taxon>
        <taxon>Agaricomycetidae</taxon>
        <taxon>Agaricales</taxon>
        <taxon>Marasmiineae</taxon>
        <taxon>Omphalotaceae</taxon>
        <taxon>Lentinula</taxon>
    </lineage>
</organism>
<evidence type="ECO:0000313" key="5">
    <source>
        <dbReference type="EMBL" id="KAJ3839993.1"/>
    </source>
</evidence>
<dbReference type="InterPro" id="IPR014718">
    <property type="entry name" value="GH-type_carb-bd"/>
</dbReference>
<dbReference type="Pfam" id="PF17678">
    <property type="entry name" value="Glyco_hydro_92N"/>
    <property type="match status" value="1"/>
</dbReference>
<gene>
    <name evidence="5" type="ORF">F5878DRAFT_559776</name>
</gene>
<keyword evidence="5" id="KW-0378">Hydrolase</keyword>
<dbReference type="GO" id="GO:0000224">
    <property type="term" value="F:peptide-N4-(N-acetyl-beta-glucosaminyl)asparagine amidase activity"/>
    <property type="evidence" value="ECO:0007669"/>
    <property type="project" value="TreeGrafter"/>
</dbReference>
<protein>
    <submittedName>
        <fullName evidence="5">Glycosyl hydrolase family 92-domain-containing protein</fullName>
    </submittedName>
</protein>
<keyword evidence="6" id="KW-1185">Reference proteome</keyword>
<dbReference type="PANTHER" id="PTHR12143">
    <property type="entry name" value="PEPTIDE N-GLYCANASE PNGASE -RELATED"/>
    <property type="match status" value="1"/>
</dbReference>
<name>A0AA38PBR2_9AGAR</name>
<reference evidence="5" key="1">
    <citation type="submission" date="2022-08" db="EMBL/GenBank/DDBJ databases">
        <authorList>
            <consortium name="DOE Joint Genome Institute"/>
            <person name="Min B."/>
            <person name="Riley R."/>
            <person name="Sierra-Patev S."/>
            <person name="Naranjo-Ortiz M."/>
            <person name="Looney B."/>
            <person name="Konkel Z."/>
            <person name="Slot J.C."/>
            <person name="Sakamoto Y."/>
            <person name="Steenwyk J.L."/>
            <person name="Rokas A."/>
            <person name="Carro J."/>
            <person name="Camarero S."/>
            <person name="Ferreira P."/>
            <person name="Molpeceres G."/>
            <person name="Ruiz-Duenas F.J."/>
            <person name="Serrano A."/>
            <person name="Henrissat B."/>
            <person name="Drula E."/>
            <person name="Hughes K.W."/>
            <person name="Mata J.L."/>
            <person name="Ishikawa N.K."/>
            <person name="Vargas-Isla R."/>
            <person name="Ushijima S."/>
            <person name="Smith C.A."/>
            <person name="Ahrendt S."/>
            <person name="Andreopoulos W."/>
            <person name="He G."/>
            <person name="Labutti K."/>
            <person name="Lipzen A."/>
            <person name="Ng V."/>
            <person name="Sandor L."/>
            <person name="Barry K."/>
            <person name="Martinez A.T."/>
            <person name="Xiao Y."/>
            <person name="Gibbons J.G."/>
            <person name="Terashima K."/>
            <person name="Hibbett D.S."/>
            <person name="Grigoriev I.V."/>
        </authorList>
    </citation>
    <scope>NUCLEOTIDE SEQUENCE</scope>
    <source>
        <strain evidence="5">TFB9207</strain>
    </source>
</reference>
<feature type="domain" description="Glycosyl hydrolase family 92" evidence="3">
    <location>
        <begin position="326"/>
        <end position="875"/>
    </location>
</feature>
<dbReference type="Gene3D" id="3.30.2080.10">
    <property type="entry name" value="GH92 mannosidase domain"/>
    <property type="match status" value="1"/>
</dbReference>
<dbReference type="PANTHER" id="PTHR12143:SF43">
    <property type="entry name" value="PUTATIVE-RELATED"/>
    <property type="match status" value="1"/>
</dbReference>
<dbReference type="InterPro" id="IPR050883">
    <property type="entry name" value="PNGase"/>
</dbReference>
<evidence type="ECO:0000259" key="4">
    <source>
        <dbReference type="Pfam" id="PF17678"/>
    </source>
</evidence>
<feature type="compositionally biased region" description="Polar residues" evidence="1">
    <location>
        <begin position="902"/>
        <end position="915"/>
    </location>
</feature>
<comment type="caution">
    <text evidence="5">The sequence shown here is derived from an EMBL/GenBank/DDBJ whole genome shotgun (WGS) entry which is preliminary data.</text>
</comment>
<keyword evidence="2" id="KW-0732">Signal</keyword>
<dbReference type="GO" id="GO:0005634">
    <property type="term" value="C:nucleus"/>
    <property type="evidence" value="ECO:0007669"/>
    <property type="project" value="TreeGrafter"/>
</dbReference>
<feature type="chain" id="PRO_5041267565" evidence="2">
    <location>
        <begin position="20"/>
        <end position="921"/>
    </location>
</feature>
<sequence>MKILHPISITLLYLSLSSASAYQWSTSLLSRINPLIGSAGPEPNLSGGMIPSVAPPFGSTRWVAQNQNSYVSATPFNYTESYMNNGTIHGFMGTRQPAIWMGESAWAAVVPGMSSGSDGDIKTGFEERGMPKIAGTEKFGVGLYSVELAIPESGGSTVQVSMSASSRVGHFQFIFKQGSDSEYQPYIFLPTTRPATIFHNPSTFVTTYPNGTVQISPMTNEICGSNTEMQDFILAPNSIKDAASHFTGWYCATFDVPFNDTGFGVTVGTGDSTMRSELAESGSGEELGAYARFQFPSNDTQDNTRSESTTMTVNVRIATSLISADQARHNLYADTQDDVGSFAIQDTQTVTENAWAEKIGRFQVETDNSSESEDKLAVFLTGVYHAMQYPYEVHETIPSSTNASHYYSAYDNALHEGESYSGYSIWDTYRAEWALLILLAPERIPTMVRSMLQDFEEGGWLPMWKNMIETNIMVGTHADSLLAEAVLKGFGAGSTDGFEETFTTEELTTIWKAAWKDASVPPVDDSSVVYSDREENVDYEVRAGLSTFFEQYAGGQGWVANDIHSESVSRTLDYAYDDHVVAALSTLIPSEIIQNNTPNLSSITSDFYQNKSEIADFNVTTLLTDRSMANPWTVWNADASAPAVATGGDDIKGFVQARQQNGSWAGTTDGFTEGDRWVYSFAFVHDVAELVKQRGGNESFVKSLNEFFDGGWVDFTNEPAHHTPYLYALAGAAAYTQERVREIAQKNYNNTPNGLSGNEDCGQMSAWYVFSAMGFYPVNPVSGVYVVGSPFFSALNVSLPVPPFMPESHPSITSNPYYNPATKSYELCILAPGAENKPYVKSLKINGRVIGDMEEPLISHEEIRFGGLIEFEMSDRVESWGGGKGAWAELTSKLDAQSHSTSYSFHDQSQTNTVSVDHVEL</sequence>
<accession>A0AA38PBR2</accession>
<dbReference type="Gene3D" id="1.20.1050.60">
    <property type="entry name" value="alpha-1,2-mannosidase"/>
    <property type="match status" value="1"/>
</dbReference>
<evidence type="ECO:0000313" key="6">
    <source>
        <dbReference type="Proteomes" id="UP001163846"/>
    </source>
</evidence>
<dbReference type="InterPro" id="IPR041371">
    <property type="entry name" value="GH92_N"/>
</dbReference>
<evidence type="ECO:0000259" key="3">
    <source>
        <dbReference type="Pfam" id="PF07971"/>
    </source>
</evidence>
<proteinExistence type="predicted"/>
<dbReference type="GO" id="GO:0006516">
    <property type="term" value="P:glycoprotein catabolic process"/>
    <property type="evidence" value="ECO:0007669"/>
    <property type="project" value="TreeGrafter"/>
</dbReference>
<dbReference type="GO" id="GO:0030246">
    <property type="term" value="F:carbohydrate binding"/>
    <property type="evidence" value="ECO:0007669"/>
    <property type="project" value="InterPro"/>
</dbReference>
<dbReference type="AlphaFoldDB" id="A0AA38PBR2"/>
<dbReference type="EMBL" id="MU806099">
    <property type="protein sequence ID" value="KAJ3839993.1"/>
    <property type="molecule type" value="Genomic_DNA"/>
</dbReference>
<dbReference type="InterPro" id="IPR012939">
    <property type="entry name" value="Glyco_hydro_92"/>
</dbReference>
<evidence type="ECO:0000256" key="1">
    <source>
        <dbReference type="SAM" id="MobiDB-lite"/>
    </source>
</evidence>
<feature type="signal peptide" evidence="2">
    <location>
        <begin position="1"/>
        <end position="19"/>
    </location>
</feature>
<dbReference type="Pfam" id="PF07971">
    <property type="entry name" value="Glyco_hydro_92"/>
    <property type="match status" value="1"/>
</dbReference>